<dbReference type="GO" id="GO:0008417">
    <property type="term" value="F:fucosyltransferase activity"/>
    <property type="evidence" value="ECO:0007669"/>
    <property type="project" value="InterPro"/>
</dbReference>
<dbReference type="NCBIfam" id="NF002755">
    <property type="entry name" value="PRK02797.1-4"/>
    <property type="match status" value="1"/>
</dbReference>
<dbReference type="EMBL" id="JAPHVQ010000007">
    <property type="protein sequence ID" value="MDE8035082.1"/>
    <property type="molecule type" value="Genomic_DNA"/>
</dbReference>
<dbReference type="GO" id="GO:0102031">
    <property type="term" value="F:4-acetamido-4,6-dideoxy-D-galactose transferase activity"/>
    <property type="evidence" value="ECO:0007669"/>
    <property type="project" value="UniProtKB-EC"/>
</dbReference>
<dbReference type="RefSeq" id="WP_275218088.1">
    <property type="nucleotide sequence ID" value="NZ_JAPHVQ010000007.1"/>
</dbReference>
<evidence type="ECO:0000313" key="6">
    <source>
        <dbReference type="EMBL" id="MDE8035082.1"/>
    </source>
</evidence>
<accession>A0A9X4JCR7</accession>
<reference evidence="6" key="1">
    <citation type="submission" date="2022-11" db="EMBL/GenBank/DDBJ databases">
        <authorList>
            <person name="Kamali M."/>
            <person name="Peak L."/>
            <person name="Go Y.Y."/>
            <person name="Balasuriya U.B.R."/>
            <person name="Carossino M."/>
        </authorList>
    </citation>
    <scope>NUCLEOTIDE SEQUENCE</scope>
    <source>
        <strain evidence="6">4524</strain>
    </source>
</reference>
<dbReference type="Proteomes" id="UP001142444">
    <property type="component" value="Unassembled WGS sequence"/>
</dbReference>
<evidence type="ECO:0000256" key="2">
    <source>
        <dbReference type="ARBA" id="ARBA00022519"/>
    </source>
</evidence>
<gene>
    <name evidence="6" type="ORF">OQ257_07880</name>
</gene>
<dbReference type="Pfam" id="PF07429">
    <property type="entry name" value="Glyco_transf_56"/>
    <property type="match status" value="1"/>
</dbReference>
<keyword evidence="3 6" id="KW-0328">Glycosyltransferase</keyword>
<evidence type="ECO:0000256" key="1">
    <source>
        <dbReference type="ARBA" id="ARBA00022475"/>
    </source>
</evidence>
<keyword evidence="1" id="KW-1003">Cell membrane</keyword>
<keyword evidence="7" id="KW-1185">Reference proteome</keyword>
<keyword evidence="2" id="KW-0997">Cell inner membrane</keyword>
<dbReference type="AlphaFoldDB" id="A0A9X4JCR7"/>
<evidence type="ECO:0000313" key="7">
    <source>
        <dbReference type="Proteomes" id="UP001142444"/>
    </source>
</evidence>
<keyword evidence="4 6" id="KW-0808">Transferase</keyword>
<name>A0A9X4JCR7_ACTEU</name>
<proteinExistence type="predicted"/>
<protein>
    <submittedName>
        <fullName evidence="6">TDP-N-acetylfucosamine:lipid II N-acetylfucosaminyltransferase</fullName>
        <ecNumber evidence="6">2.4.1.325</ecNumber>
    </submittedName>
</protein>
<reference evidence="6" key="2">
    <citation type="journal article" date="2023" name="Pathogens">
        <title>Pathological Features and Genomic Characterization of an Actinobacillus equuli subsp. equuli Bearing Unique Virulence-Associated Genes from an Adult Horse with Pleuropneumonia.</title>
        <authorList>
            <person name="Kamali M."/>
            <person name="Carossino M."/>
            <person name="Del Piero F."/>
            <person name="Peak L."/>
            <person name="Mitchell M.S."/>
            <person name="Willette J."/>
            <person name="Baker R."/>
            <person name="Li F."/>
            <person name="Kenez A."/>
            <person name="Balasuriya U.B.R."/>
            <person name="Go Y.Y."/>
        </authorList>
    </citation>
    <scope>NUCLEOTIDE SEQUENCE</scope>
    <source>
        <strain evidence="6">4524</strain>
    </source>
</reference>
<keyword evidence="5" id="KW-0472">Membrane</keyword>
<comment type="caution">
    <text evidence="6">The sequence shown here is derived from an EMBL/GenBank/DDBJ whole genome shotgun (WGS) entry which is preliminary data.</text>
</comment>
<sequence length="356" mass="41087">MKPIYHILGSDIPHHNHTVLSFFQNELLPQLNCQQHFFYVVADRSLLSAYPNLSLSCFDTKKSIAQAVVRKARLDKQAQFILHGQYNFPLWFAILSGNLPASRCYWHIWGADLYEDSKAWKFKMMYPVRRMAQNKLPVLWGTKGDLFFAHQTLQRDPTQDSVLYFPTKMANLQPREIVPNHSQLTVLLGNSGDQSNRHIDALVQIKQHLGDQVRIIIPMGYPANNQHYIEQVRQQAVKLFPENAIEILTEQLNFEDYLALLAKCDAGYFNFERQQGIGTICLLTQLNIPTILCRKNPFTLDMQAENVPFLYSEEITPTKLAQTQQQLANLDKSTISFFAPNYRTQWLALLTQVSEK</sequence>
<dbReference type="GO" id="GO:0009246">
    <property type="term" value="P:enterobacterial common antigen biosynthetic process"/>
    <property type="evidence" value="ECO:0007669"/>
    <property type="project" value="InterPro"/>
</dbReference>
<evidence type="ECO:0000256" key="4">
    <source>
        <dbReference type="ARBA" id="ARBA00022679"/>
    </source>
</evidence>
<dbReference type="EC" id="2.4.1.325" evidence="6"/>
<organism evidence="6 7">
    <name type="scientific">Actinobacillus equuli subsp. equuli</name>
    <dbReference type="NCBI Taxonomy" id="202947"/>
    <lineage>
        <taxon>Bacteria</taxon>
        <taxon>Pseudomonadati</taxon>
        <taxon>Pseudomonadota</taxon>
        <taxon>Gammaproteobacteria</taxon>
        <taxon>Pasteurellales</taxon>
        <taxon>Pasteurellaceae</taxon>
        <taxon>Actinobacillus</taxon>
    </lineage>
</organism>
<evidence type="ECO:0000256" key="3">
    <source>
        <dbReference type="ARBA" id="ARBA00022676"/>
    </source>
</evidence>
<dbReference type="InterPro" id="IPR009993">
    <property type="entry name" value="WecF"/>
</dbReference>
<evidence type="ECO:0000256" key="5">
    <source>
        <dbReference type="ARBA" id="ARBA00023136"/>
    </source>
</evidence>